<evidence type="ECO:0000313" key="2">
    <source>
        <dbReference type="EMBL" id="MFC7749479.1"/>
    </source>
</evidence>
<comment type="caution">
    <text evidence="2">The sequence shown here is derived from an EMBL/GenBank/DDBJ whole genome shotgun (WGS) entry which is preliminary data.</text>
</comment>
<feature type="region of interest" description="Disordered" evidence="1">
    <location>
        <begin position="1"/>
        <end position="35"/>
    </location>
</feature>
<protein>
    <submittedName>
        <fullName evidence="2">DUF3905 domain-containing protein</fullName>
    </submittedName>
</protein>
<gene>
    <name evidence="2" type="ORF">ACFQWB_05905</name>
</gene>
<reference evidence="3" key="1">
    <citation type="journal article" date="2019" name="Int. J. Syst. Evol. Microbiol.">
        <title>The Global Catalogue of Microorganisms (GCM) 10K type strain sequencing project: providing services to taxonomists for standard genome sequencing and annotation.</title>
        <authorList>
            <consortium name="The Broad Institute Genomics Platform"/>
            <consortium name="The Broad Institute Genome Sequencing Center for Infectious Disease"/>
            <person name="Wu L."/>
            <person name="Ma J."/>
        </authorList>
    </citation>
    <scope>NUCLEOTIDE SEQUENCE [LARGE SCALE GENOMIC DNA]</scope>
    <source>
        <strain evidence="3">JCM 18657</strain>
    </source>
</reference>
<evidence type="ECO:0000256" key="1">
    <source>
        <dbReference type="SAM" id="MobiDB-lite"/>
    </source>
</evidence>
<name>A0ABW2V002_9BACL</name>
<evidence type="ECO:0000313" key="3">
    <source>
        <dbReference type="Proteomes" id="UP001596528"/>
    </source>
</evidence>
<organism evidence="2 3">
    <name type="scientific">Paenibacillus thermoaerophilus</name>
    <dbReference type="NCBI Taxonomy" id="1215385"/>
    <lineage>
        <taxon>Bacteria</taxon>
        <taxon>Bacillati</taxon>
        <taxon>Bacillota</taxon>
        <taxon>Bacilli</taxon>
        <taxon>Bacillales</taxon>
        <taxon>Paenibacillaceae</taxon>
        <taxon>Paenibacillus</taxon>
    </lineage>
</organism>
<accession>A0ABW2V002</accession>
<proteinExistence type="predicted"/>
<keyword evidence="3" id="KW-1185">Reference proteome</keyword>
<dbReference type="RefSeq" id="WP_138788453.1">
    <property type="nucleotide sequence ID" value="NZ_JBHTGQ010000014.1"/>
</dbReference>
<dbReference type="InterPro" id="IPR024999">
    <property type="entry name" value="DUF3905"/>
</dbReference>
<dbReference type="Proteomes" id="UP001596528">
    <property type="component" value="Unassembled WGS sequence"/>
</dbReference>
<dbReference type="Pfam" id="PF13045">
    <property type="entry name" value="DUF3905"/>
    <property type="match status" value="1"/>
</dbReference>
<dbReference type="EMBL" id="JBHTGQ010000014">
    <property type="protein sequence ID" value="MFC7749479.1"/>
    <property type="molecule type" value="Genomic_DNA"/>
</dbReference>
<sequence>MTGQREDQVPDIPDDGYKGVRPAKTRDDPSLDPYELEFRPEFREGRGPQGPFVNSYGVVIGDRDYESPNSPLEQWSRDTDPAVMAGEGWVHPFKDVGFSSAENRELFEQGIPPGQPGAMFMHPDKNTAYGAYRADNGKDES</sequence>